<dbReference type="AlphaFoldDB" id="R0JNS8"/>
<name>R0JNS8_ANAPL</name>
<evidence type="ECO:0000256" key="1">
    <source>
        <dbReference type="SAM" id="MobiDB-lite"/>
    </source>
</evidence>
<dbReference type="EMBL" id="KB743399">
    <property type="protein sequence ID" value="EOA98980.1"/>
    <property type="molecule type" value="Genomic_DNA"/>
</dbReference>
<organism evidence="2 3">
    <name type="scientific">Anas platyrhynchos</name>
    <name type="common">Mallard</name>
    <name type="synonym">Anas boschas</name>
    <dbReference type="NCBI Taxonomy" id="8839"/>
    <lineage>
        <taxon>Eukaryota</taxon>
        <taxon>Metazoa</taxon>
        <taxon>Chordata</taxon>
        <taxon>Craniata</taxon>
        <taxon>Vertebrata</taxon>
        <taxon>Euteleostomi</taxon>
        <taxon>Archelosauria</taxon>
        <taxon>Archosauria</taxon>
        <taxon>Dinosauria</taxon>
        <taxon>Saurischia</taxon>
        <taxon>Theropoda</taxon>
        <taxon>Coelurosauria</taxon>
        <taxon>Aves</taxon>
        <taxon>Neognathae</taxon>
        <taxon>Galloanserae</taxon>
        <taxon>Anseriformes</taxon>
        <taxon>Anatidae</taxon>
        <taxon>Anatinae</taxon>
        <taxon>Anas</taxon>
    </lineage>
</organism>
<feature type="compositionally biased region" description="Polar residues" evidence="1">
    <location>
        <begin position="123"/>
        <end position="134"/>
    </location>
</feature>
<evidence type="ECO:0000313" key="2">
    <source>
        <dbReference type="EMBL" id="EOA98980.1"/>
    </source>
</evidence>
<gene>
    <name evidence="2" type="ORF">Anapl_04346</name>
</gene>
<accession>R0JNS8</accession>
<dbReference type="Proteomes" id="UP000296049">
    <property type="component" value="Unassembled WGS sequence"/>
</dbReference>
<keyword evidence="3" id="KW-1185">Reference proteome</keyword>
<evidence type="ECO:0000313" key="3">
    <source>
        <dbReference type="Proteomes" id="UP000296049"/>
    </source>
</evidence>
<feature type="region of interest" description="Disordered" evidence="1">
    <location>
        <begin position="1"/>
        <end position="26"/>
    </location>
</feature>
<feature type="region of interest" description="Disordered" evidence="1">
    <location>
        <begin position="123"/>
        <end position="149"/>
    </location>
</feature>
<sequence length="156" mass="16863">MAKFSVPPVLAGPRGADTGEADTSDSSPEFMLCLVCWGRTEEFRGCHGNTTAVQTGRQKGSWKRLAASSRDGRILCGHCQDQKTPLIAGSLPREKPALGQELLFAHCSWKPLVWQKTLLKVSNQDQGTSTSRSTEVPPGPQGARAHRGRGRALLLL</sequence>
<proteinExistence type="predicted"/>
<reference evidence="3" key="1">
    <citation type="journal article" date="2013" name="Nat. Genet.">
        <title>The duck genome and transcriptome provide insight into an avian influenza virus reservoir species.</title>
        <authorList>
            <person name="Huang Y."/>
            <person name="Li Y."/>
            <person name="Burt D.W."/>
            <person name="Chen H."/>
            <person name="Zhang Y."/>
            <person name="Qian W."/>
            <person name="Kim H."/>
            <person name="Gan S."/>
            <person name="Zhao Y."/>
            <person name="Li J."/>
            <person name="Yi K."/>
            <person name="Feng H."/>
            <person name="Zhu P."/>
            <person name="Li B."/>
            <person name="Liu Q."/>
            <person name="Fairley S."/>
            <person name="Magor K.E."/>
            <person name="Du Z."/>
            <person name="Hu X."/>
            <person name="Goodman L."/>
            <person name="Tafer H."/>
            <person name="Vignal A."/>
            <person name="Lee T."/>
            <person name="Kim K.W."/>
            <person name="Sheng Z."/>
            <person name="An Y."/>
            <person name="Searle S."/>
            <person name="Herrero J."/>
            <person name="Groenen M.A."/>
            <person name="Crooijmans R.P."/>
            <person name="Faraut T."/>
            <person name="Cai Q."/>
            <person name="Webster R.G."/>
            <person name="Aldridge J.R."/>
            <person name="Warren W.C."/>
            <person name="Bartschat S."/>
            <person name="Kehr S."/>
            <person name="Marz M."/>
            <person name="Stadler P.F."/>
            <person name="Smith J."/>
            <person name="Kraus R.H."/>
            <person name="Zhao Y."/>
            <person name="Ren L."/>
            <person name="Fei J."/>
            <person name="Morisson M."/>
            <person name="Kaiser P."/>
            <person name="Griffin D.K."/>
            <person name="Rao M."/>
            <person name="Pitel F."/>
            <person name="Wang J."/>
            <person name="Li N."/>
        </authorList>
    </citation>
    <scope>NUCLEOTIDE SEQUENCE [LARGE SCALE GENOMIC DNA]</scope>
</reference>
<protein>
    <submittedName>
        <fullName evidence="2">Uncharacterized protein</fullName>
    </submittedName>
</protein>